<sequence length="211" mass="24380">MLTDYFKSKTVFLIEATLLIFFLLLIEKIIPAWHTYRYWLMFASLAYIGLFVLSRPQIGQSLGLQRKNFRPSVNDLVWPTLYAAVSIVALSLLFPANDVFPFIILGVRLAPFWFSVFRYIVVSVPLQEIIFRSFLINRSALVIKNKLLLQAYAALIFMLMHFSFKTSILIAGTLILGWIWSGNFIKYRNVYSVALSHIAVGLTYIIFMYLN</sequence>
<comment type="caution">
    <text evidence="3">The sequence shown here is derived from an EMBL/GenBank/DDBJ whole genome shotgun (WGS) entry which is preliminary data.</text>
</comment>
<dbReference type="GO" id="GO:0080120">
    <property type="term" value="P:CAAX-box protein maturation"/>
    <property type="evidence" value="ECO:0007669"/>
    <property type="project" value="UniProtKB-ARBA"/>
</dbReference>
<dbReference type="STRING" id="1797460.A3E73_00085"/>
<feature type="transmembrane region" description="Helical" evidence="1">
    <location>
        <begin position="147"/>
        <end position="179"/>
    </location>
</feature>
<evidence type="ECO:0000256" key="1">
    <source>
        <dbReference type="SAM" id="Phobius"/>
    </source>
</evidence>
<feature type="transmembrane region" description="Helical" evidence="1">
    <location>
        <begin position="102"/>
        <end position="126"/>
    </location>
</feature>
<feature type="transmembrane region" description="Helical" evidence="1">
    <location>
        <begin position="12"/>
        <end position="30"/>
    </location>
</feature>
<accession>A0A1F5DMK5</accession>
<keyword evidence="1" id="KW-0812">Transmembrane</keyword>
<dbReference type="AlphaFoldDB" id="A0A1F5DMK5"/>
<evidence type="ECO:0000313" key="3">
    <source>
        <dbReference type="EMBL" id="OGD56373.1"/>
    </source>
</evidence>
<keyword evidence="1" id="KW-0472">Membrane</keyword>
<feature type="transmembrane region" description="Helical" evidence="1">
    <location>
        <begin position="76"/>
        <end position="96"/>
    </location>
</feature>
<dbReference type="EMBL" id="MEZN01000017">
    <property type="protein sequence ID" value="OGD56373.1"/>
    <property type="molecule type" value="Genomic_DNA"/>
</dbReference>
<organism evidence="3 4">
    <name type="scientific">Candidatus Beckwithbacteria bacterium RIFCSPHIGHO2_12_FULL_47_17</name>
    <dbReference type="NCBI Taxonomy" id="1797460"/>
    <lineage>
        <taxon>Bacteria</taxon>
        <taxon>Candidatus Beckwithiibacteriota</taxon>
    </lineage>
</organism>
<feature type="transmembrane region" description="Helical" evidence="1">
    <location>
        <begin position="36"/>
        <end position="55"/>
    </location>
</feature>
<name>A0A1F5DMK5_9BACT</name>
<protein>
    <recommendedName>
        <fullName evidence="2">CAAX prenyl protease 2/Lysostaphin resistance protein A-like domain-containing protein</fullName>
    </recommendedName>
</protein>
<dbReference type="InterPro" id="IPR003675">
    <property type="entry name" value="Rce1/LyrA-like_dom"/>
</dbReference>
<feature type="transmembrane region" description="Helical" evidence="1">
    <location>
        <begin position="191"/>
        <end position="210"/>
    </location>
</feature>
<dbReference type="Proteomes" id="UP000176791">
    <property type="component" value="Unassembled WGS sequence"/>
</dbReference>
<proteinExistence type="predicted"/>
<evidence type="ECO:0000313" key="4">
    <source>
        <dbReference type="Proteomes" id="UP000176791"/>
    </source>
</evidence>
<dbReference type="GO" id="GO:0004175">
    <property type="term" value="F:endopeptidase activity"/>
    <property type="evidence" value="ECO:0007669"/>
    <property type="project" value="UniProtKB-ARBA"/>
</dbReference>
<evidence type="ECO:0000259" key="2">
    <source>
        <dbReference type="Pfam" id="PF02517"/>
    </source>
</evidence>
<feature type="domain" description="CAAX prenyl protease 2/Lysostaphin resistance protein A-like" evidence="2">
    <location>
        <begin position="112"/>
        <end position="200"/>
    </location>
</feature>
<gene>
    <name evidence="3" type="ORF">A3E73_00085</name>
</gene>
<reference evidence="3 4" key="1">
    <citation type="journal article" date="2016" name="Nat. Commun.">
        <title>Thousands of microbial genomes shed light on interconnected biogeochemical processes in an aquifer system.</title>
        <authorList>
            <person name="Anantharaman K."/>
            <person name="Brown C.T."/>
            <person name="Hug L.A."/>
            <person name="Sharon I."/>
            <person name="Castelle C.J."/>
            <person name="Probst A.J."/>
            <person name="Thomas B.C."/>
            <person name="Singh A."/>
            <person name="Wilkins M.J."/>
            <person name="Karaoz U."/>
            <person name="Brodie E.L."/>
            <person name="Williams K.H."/>
            <person name="Hubbard S.S."/>
            <person name="Banfield J.F."/>
        </authorList>
    </citation>
    <scope>NUCLEOTIDE SEQUENCE [LARGE SCALE GENOMIC DNA]</scope>
</reference>
<dbReference type="Pfam" id="PF02517">
    <property type="entry name" value="Rce1-like"/>
    <property type="match status" value="1"/>
</dbReference>
<keyword evidence="1" id="KW-1133">Transmembrane helix</keyword>